<evidence type="ECO:0000313" key="3">
    <source>
        <dbReference type="Proteomes" id="UP000240493"/>
    </source>
</evidence>
<dbReference type="EMBL" id="KZ679268">
    <property type="protein sequence ID" value="PTB37166.1"/>
    <property type="molecule type" value="Genomic_DNA"/>
</dbReference>
<dbReference type="AlphaFoldDB" id="A0A2T3YX95"/>
<dbReference type="STRING" id="1042311.A0A2T3YX95"/>
<dbReference type="InterPro" id="IPR002347">
    <property type="entry name" value="SDR_fam"/>
</dbReference>
<dbReference type="OrthoDB" id="2898509at2759"/>
<evidence type="ECO:0008006" key="4">
    <source>
        <dbReference type="Google" id="ProtNLM"/>
    </source>
</evidence>
<organism evidence="2 3">
    <name type="scientific">Trichoderma asperellum (strain ATCC 204424 / CBS 433.97 / NBRC 101777)</name>
    <dbReference type="NCBI Taxonomy" id="1042311"/>
    <lineage>
        <taxon>Eukaryota</taxon>
        <taxon>Fungi</taxon>
        <taxon>Dikarya</taxon>
        <taxon>Ascomycota</taxon>
        <taxon>Pezizomycotina</taxon>
        <taxon>Sordariomycetes</taxon>
        <taxon>Hypocreomycetidae</taxon>
        <taxon>Hypocreales</taxon>
        <taxon>Hypocreaceae</taxon>
        <taxon>Trichoderma</taxon>
    </lineage>
</organism>
<evidence type="ECO:0000313" key="2">
    <source>
        <dbReference type="EMBL" id="PTB37166.1"/>
    </source>
</evidence>
<dbReference type="SUPFAM" id="SSF51735">
    <property type="entry name" value="NAD(P)-binding Rossmann-fold domains"/>
    <property type="match status" value="1"/>
</dbReference>
<gene>
    <name evidence="2" type="ORF">M441DRAFT_30358</name>
</gene>
<accession>A0A2T3YX95</accession>
<proteinExistence type="predicted"/>
<evidence type="ECO:0000256" key="1">
    <source>
        <dbReference type="ARBA" id="ARBA00023002"/>
    </source>
</evidence>
<sequence length="328" mass="35522">MVSLSQVRASNFLISSTLPEKIVAVFVGGTSGIGEATAKCLAKYAKNPRIYIAGRSQDSGNRVLAECKRINPAGQYIFCKSDVSLIRGADDLCNEIKKEETFINMLVLSQGVYDFSRSVTSEGLHLLAVLNYYSRIRIIQNLIPLIEQAPSLRRIVSVGGGGHEGNLDTADFQALNVPKGNLREHLSTLATLGLQAVARSSPEVSIVHDYPGTVKTSLLKDVPEEMLNTMTLVPLEESGERHLYLATSSKYSPLKTTSTAIPLGDGVEVALGPGGQAGGGVYSIREDCENASSEVMQKITDLRANGVMEEVWSHTQEEFARIEKSYTV</sequence>
<dbReference type="InterPro" id="IPR052228">
    <property type="entry name" value="Sec_Metab_Biosynth_Oxidored"/>
</dbReference>
<name>A0A2T3YX95_TRIA4</name>
<dbReference type="Pfam" id="PF00106">
    <property type="entry name" value="adh_short"/>
    <property type="match status" value="1"/>
</dbReference>
<dbReference type="PANTHER" id="PTHR47534">
    <property type="entry name" value="YALI0E05731P"/>
    <property type="match status" value="1"/>
</dbReference>
<keyword evidence="3" id="KW-1185">Reference proteome</keyword>
<dbReference type="Gene3D" id="3.40.50.720">
    <property type="entry name" value="NAD(P)-binding Rossmann-like Domain"/>
    <property type="match status" value="1"/>
</dbReference>
<reference evidence="2 3" key="1">
    <citation type="submission" date="2016-07" db="EMBL/GenBank/DDBJ databases">
        <title>Multiple horizontal gene transfer events from other fungi enriched the ability of initially mycotrophic Trichoderma (Ascomycota) to feed on dead plant biomass.</title>
        <authorList>
            <consortium name="DOE Joint Genome Institute"/>
            <person name="Aerts A."/>
            <person name="Atanasova L."/>
            <person name="Chenthamara K."/>
            <person name="Zhang J."/>
            <person name="Grujic M."/>
            <person name="Henrissat B."/>
            <person name="Kuo A."/>
            <person name="Salamov A."/>
            <person name="Lipzen A."/>
            <person name="Labutti K."/>
            <person name="Barry K."/>
            <person name="Miao Y."/>
            <person name="Rahimi M.J."/>
            <person name="Shen Q."/>
            <person name="Grigoriev I.V."/>
            <person name="Kubicek C.P."/>
            <person name="Druzhinina I.S."/>
        </authorList>
    </citation>
    <scope>NUCLEOTIDE SEQUENCE [LARGE SCALE GENOMIC DNA]</scope>
    <source>
        <strain evidence="2 3">CBS 433.97</strain>
    </source>
</reference>
<protein>
    <recommendedName>
        <fullName evidence="4">Ketoreductase (KR) domain-containing protein</fullName>
    </recommendedName>
</protein>
<dbReference type="Proteomes" id="UP000240493">
    <property type="component" value="Unassembled WGS sequence"/>
</dbReference>
<dbReference type="InterPro" id="IPR036291">
    <property type="entry name" value="NAD(P)-bd_dom_sf"/>
</dbReference>
<keyword evidence="1" id="KW-0560">Oxidoreductase</keyword>
<dbReference type="GO" id="GO:0016491">
    <property type="term" value="F:oxidoreductase activity"/>
    <property type="evidence" value="ECO:0007669"/>
    <property type="project" value="UniProtKB-KW"/>
</dbReference>
<dbReference type="PANTHER" id="PTHR47534:SF3">
    <property type="entry name" value="ALCOHOL DEHYDROGENASE-LIKE C-TERMINAL DOMAIN-CONTAINING PROTEIN"/>
    <property type="match status" value="1"/>
</dbReference>